<keyword evidence="1 4" id="KW-0812">Transmembrane</keyword>
<proteinExistence type="predicted"/>
<gene>
    <name evidence="6" type="ORF">CKO43_12435</name>
</gene>
<keyword evidence="3 4" id="KW-0472">Membrane</keyword>
<dbReference type="RefSeq" id="WP_200378834.1">
    <property type="nucleotide sequence ID" value="NZ_NRRU01000042.1"/>
</dbReference>
<evidence type="ECO:0000256" key="4">
    <source>
        <dbReference type="SAM" id="Phobius"/>
    </source>
</evidence>
<accession>A0ABS1DU98</accession>
<keyword evidence="7" id="KW-1185">Reference proteome</keyword>
<evidence type="ECO:0000256" key="2">
    <source>
        <dbReference type="ARBA" id="ARBA00022989"/>
    </source>
</evidence>
<dbReference type="Proteomes" id="UP001041814">
    <property type="component" value="Unassembled WGS sequence"/>
</dbReference>
<dbReference type="EMBL" id="NRRU01000042">
    <property type="protein sequence ID" value="MBK1713586.1"/>
    <property type="molecule type" value="Genomic_DNA"/>
</dbReference>
<feature type="transmembrane region" description="Helical" evidence="4">
    <location>
        <begin position="95"/>
        <end position="115"/>
    </location>
</feature>
<evidence type="ECO:0000256" key="3">
    <source>
        <dbReference type="ARBA" id="ARBA00023136"/>
    </source>
</evidence>
<evidence type="ECO:0000313" key="7">
    <source>
        <dbReference type="Proteomes" id="UP001041814"/>
    </source>
</evidence>
<feature type="transmembrane region" description="Helical" evidence="4">
    <location>
        <begin position="29"/>
        <end position="47"/>
    </location>
</feature>
<reference evidence="6" key="2">
    <citation type="journal article" date="2020" name="Microorganisms">
        <title>Osmotic Adaptation and Compatible Solute Biosynthesis of Phototrophic Bacteria as Revealed from Genome Analyses.</title>
        <authorList>
            <person name="Imhoff J.F."/>
            <person name="Rahn T."/>
            <person name="Kunzel S."/>
            <person name="Keller A."/>
            <person name="Neulinger S.C."/>
        </authorList>
    </citation>
    <scope>NUCLEOTIDE SEQUENCE</scope>
    <source>
        <strain evidence="6">IM 151</strain>
    </source>
</reference>
<evidence type="ECO:0000259" key="5">
    <source>
        <dbReference type="PROSITE" id="PS50850"/>
    </source>
</evidence>
<dbReference type="Gene3D" id="1.20.1250.20">
    <property type="entry name" value="MFS general substrate transporter like domains"/>
    <property type="match status" value="1"/>
</dbReference>
<reference evidence="6" key="1">
    <citation type="submission" date="2017-08" db="EMBL/GenBank/DDBJ databases">
        <authorList>
            <person name="Imhoff J.F."/>
            <person name="Rahn T."/>
            <person name="Kuenzel S."/>
            <person name="Neulinger S.C."/>
        </authorList>
    </citation>
    <scope>NUCLEOTIDE SEQUENCE</scope>
    <source>
        <strain evidence="6">IM 151</strain>
    </source>
</reference>
<keyword evidence="2 4" id="KW-1133">Transmembrane helix</keyword>
<dbReference type="Pfam" id="PF07690">
    <property type="entry name" value="MFS_1"/>
    <property type="match status" value="1"/>
</dbReference>
<protein>
    <submittedName>
        <fullName evidence="6">MFS transporter</fullName>
    </submittedName>
</protein>
<name>A0ABS1DU98_RUBGE</name>
<dbReference type="InterPro" id="IPR011701">
    <property type="entry name" value="MFS"/>
</dbReference>
<dbReference type="InterPro" id="IPR036259">
    <property type="entry name" value="MFS_trans_sf"/>
</dbReference>
<feature type="non-terminal residue" evidence="6">
    <location>
        <position position="1"/>
    </location>
</feature>
<dbReference type="SUPFAM" id="SSF103473">
    <property type="entry name" value="MFS general substrate transporter"/>
    <property type="match status" value="1"/>
</dbReference>
<evidence type="ECO:0000313" key="6">
    <source>
        <dbReference type="EMBL" id="MBK1713586.1"/>
    </source>
</evidence>
<feature type="transmembrane region" description="Helical" evidence="4">
    <location>
        <begin position="121"/>
        <end position="141"/>
    </location>
</feature>
<sequence length="144" mass="14266">AGAFGLAGAAGALAAPLAGRLADRRGPIFVTRFAAALAVLSFALLAAEPLLPTAAALALIALAAVGFDFAIQASLVAHQTLVYSLEPEARSRLNALLFTTIFIGMAAGSALGGLALQHGGWLGVVALATVAALGALGLRLLPAR</sequence>
<organism evidence="6 7">
    <name type="scientific">Rubrivivax gelatinosus</name>
    <name type="common">Rhodocyclus gelatinosus</name>
    <name type="synonym">Rhodopseudomonas gelatinosa</name>
    <dbReference type="NCBI Taxonomy" id="28068"/>
    <lineage>
        <taxon>Bacteria</taxon>
        <taxon>Pseudomonadati</taxon>
        <taxon>Pseudomonadota</taxon>
        <taxon>Betaproteobacteria</taxon>
        <taxon>Burkholderiales</taxon>
        <taxon>Sphaerotilaceae</taxon>
        <taxon>Rubrivivax</taxon>
    </lineage>
</organism>
<dbReference type="PROSITE" id="PS50850">
    <property type="entry name" value="MFS"/>
    <property type="match status" value="1"/>
</dbReference>
<dbReference type="PANTHER" id="PTHR42910:SF1">
    <property type="entry name" value="MAJOR FACILITATOR SUPERFAMILY (MFS) PROFILE DOMAIN-CONTAINING PROTEIN"/>
    <property type="match status" value="1"/>
</dbReference>
<evidence type="ECO:0000256" key="1">
    <source>
        <dbReference type="ARBA" id="ARBA00022692"/>
    </source>
</evidence>
<feature type="transmembrane region" description="Helical" evidence="4">
    <location>
        <begin position="53"/>
        <end position="75"/>
    </location>
</feature>
<dbReference type="PANTHER" id="PTHR42910">
    <property type="entry name" value="TRANSPORTER SCO4007-RELATED"/>
    <property type="match status" value="1"/>
</dbReference>
<comment type="caution">
    <text evidence="6">The sequence shown here is derived from an EMBL/GenBank/DDBJ whole genome shotgun (WGS) entry which is preliminary data.</text>
</comment>
<dbReference type="InterPro" id="IPR020846">
    <property type="entry name" value="MFS_dom"/>
</dbReference>
<feature type="domain" description="Major facilitator superfamily (MFS) profile" evidence="5">
    <location>
        <begin position="1"/>
        <end position="144"/>
    </location>
</feature>